<dbReference type="KEGG" id="bgok:Pr1d_30870"/>
<keyword evidence="2" id="KW-1185">Reference proteome</keyword>
<accession>A0A5B9QNU2</accession>
<evidence type="ECO:0000313" key="2">
    <source>
        <dbReference type="Proteomes" id="UP000323917"/>
    </source>
</evidence>
<evidence type="ECO:0000313" key="1">
    <source>
        <dbReference type="EMBL" id="QEG35781.1"/>
    </source>
</evidence>
<name>A0A5B9QNU2_9BACT</name>
<dbReference type="Proteomes" id="UP000323917">
    <property type="component" value="Chromosome"/>
</dbReference>
<organism evidence="1 2">
    <name type="scientific">Bythopirellula goksoeyrii</name>
    <dbReference type="NCBI Taxonomy" id="1400387"/>
    <lineage>
        <taxon>Bacteria</taxon>
        <taxon>Pseudomonadati</taxon>
        <taxon>Planctomycetota</taxon>
        <taxon>Planctomycetia</taxon>
        <taxon>Pirellulales</taxon>
        <taxon>Lacipirellulaceae</taxon>
        <taxon>Bythopirellula</taxon>
    </lineage>
</organism>
<dbReference type="AlphaFoldDB" id="A0A5B9QNU2"/>
<reference evidence="1 2" key="1">
    <citation type="submission" date="2019-08" db="EMBL/GenBank/DDBJ databases">
        <title>Deep-cultivation of Planctomycetes and their phenomic and genomic characterization uncovers novel biology.</title>
        <authorList>
            <person name="Wiegand S."/>
            <person name="Jogler M."/>
            <person name="Boedeker C."/>
            <person name="Pinto D."/>
            <person name="Vollmers J."/>
            <person name="Rivas-Marin E."/>
            <person name="Kohn T."/>
            <person name="Peeters S.H."/>
            <person name="Heuer A."/>
            <person name="Rast P."/>
            <person name="Oberbeckmann S."/>
            <person name="Bunk B."/>
            <person name="Jeske O."/>
            <person name="Meyerdierks A."/>
            <person name="Storesund J.E."/>
            <person name="Kallscheuer N."/>
            <person name="Luecker S."/>
            <person name="Lage O.M."/>
            <person name="Pohl T."/>
            <person name="Merkel B.J."/>
            <person name="Hornburger P."/>
            <person name="Mueller R.-W."/>
            <person name="Bruemmer F."/>
            <person name="Labrenz M."/>
            <person name="Spormann A.M."/>
            <person name="Op den Camp H."/>
            <person name="Overmann J."/>
            <person name="Amann R."/>
            <person name="Jetten M.S.M."/>
            <person name="Mascher T."/>
            <person name="Medema M.H."/>
            <person name="Devos D.P."/>
            <person name="Kaster A.-K."/>
            <person name="Ovreas L."/>
            <person name="Rohde M."/>
            <person name="Galperin M.Y."/>
            <person name="Jogler C."/>
        </authorList>
    </citation>
    <scope>NUCLEOTIDE SEQUENCE [LARGE SCALE GENOMIC DNA]</scope>
    <source>
        <strain evidence="1 2">Pr1d</strain>
    </source>
</reference>
<sequence>MRTRNRHAMIVEILWEVDCKGNLQEIRKAAEDEAKRAIKMHQKCTKIFPIHAYCNKQDDSYNVISSLVDRDLRSHRDLRSNLKSDWGSKGRKFKSCRPDFT</sequence>
<protein>
    <submittedName>
        <fullName evidence="1">Uncharacterized protein</fullName>
    </submittedName>
</protein>
<proteinExistence type="predicted"/>
<gene>
    <name evidence="1" type="ORF">Pr1d_30870</name>
</gene>
<dbReference type="EMBL" id="CP042913">
    <property type="protein sequence ID" value="QEG35781.1"/>
    <property type="molecule type" value="Genomic_DNA"/>
</dbReference>